<dbReference type="EMBL" id="JAUZMZ010000114">
    <property type="protein sequence ID" value="MEE2034006.1"/>
    <property type="molecule type" value="Genomic_DNA"/>
</dbReference>
<dbReference type="Proteomes" id="UP001331936">
    <property type="component" value="Unassembled WGS sequence"/>
</dbReference>
<evidence type="ECO:0000313" key="3">
    <source>
        <dbReference type="Proteomes" id="UP001331936"/>
    </source>
</evidence>
<sequence>MHSSEITRVFRIAIVAAAVTAGAWAFATPTAAQDPASHEVPVCAPPDGAPIWVPGQEPKEAESAANGRIGGVFRPHTRIWLTGLDACEQRIDRSVVTTADGSFLFAGLMPGRYALLGENGDVLTRLDLTAESPDQSGLDLAAA</sequence>
<evidence type="ECO:0008006" key="4">
    <source>
        <dbReference type="Google" id="ProtNLM"/>
    </source>
</evidence>
<gene>
    <name evidence="2" type="ORF">Q8814_18120</name>
</gene>
<keyword evidence="3" id="KW-1185">Reference proteome</keyword>
<protein>
    <recommendedName>
        <fullName evidence="4">Carboxypeptidase regulatory-like domain-containing protein</fullName>
    </recommendedName>
</protein>
<feature type="chain" id="PRO_5046827143" description="Carboxypeptidase regulatory-like domain-containing protein" evidence="1">
    <location>
        <begin position="28"/>
        <end position="143"/>
    </location>
</feature>
<name>A0ABU7JVF6_9NOCA</name>
<proteinExistence type="predicted"/>
<reference evidence="2 3" key="1">
    <citation type="submission" date="2023-08" db="EMBL/GenBank/DDBJ databases">
        <authorList>
            <person name="Girao M."/>
            <person name="Carvalho M.F."/>
        </authorList>
    </citation>
    <scope>NUCLEOTIDE SEQUENCE [LARGE SCALE GENOMIC DNA]</scope>
    <source>
        <strain evidence="2 3">CC-R104</strain>
    </source>
</reference>
<organism evidence="2 3">
    <name type="scientific">Rhodococcus chondri</name>
    <dbReference type="NCBI Taxonomy" id="3065941"/>
    <lineage>
        <taxon>Bacteria</taxon>
        <taxon>Bacillati</taxon>
        <taxon>Actinomycetota</taxon>
        <taxon>Actinomycetes</taxon>
        <taxon>Mycobacteriales</taxon>
        <taxon>Nocardiaceae</taxon>
        <taxon>Rhodococcus</taxon>
    </lineage>
</organism>
<evidence type="ECO:0000313" key="2">
    <source>
        <dbReference type="EMBL" id="MEE2034006.1"/>
    </source>
</evidence>
<dbReference type="RefSeq" id="WP_330153387.1">
    <property type="nucleotide sequence ID" value="NZ_JAUZMZ010000114.1"/>
</dbReference>
<comment type="caution">
    <text evidence="2">The sequence shown here is derived from an EMBL/GenBank/DDBJ whole genome shotgun (WGS) entry which is preliminary data.</text>
</comment>
<accession>A0ABU7JVF6</accession>
<keyword evidence="1" id="KW-0732">Signal</keyword>
<evidence type="ECO:0000256" key="1">
    <source>
        <dbReference type="SAM" id="SignalP"/>
    </source>
</evidence>
<feature type="signal peptide" evidence="1">
    <location>
        <begin position="1"/>
        <end position="27"/>
    </location>
</feature>